<accession>A0A5P9CNG9</accession>
<evidence type="ECO:0000313" key="2">
    <source>
        <dbReference type="EMBL" id="QFT27795.1"/>
    </source>
</evidence>
<keyword evidence="2" id="KW-0614">Plasmid</keyword>
<protein>
    <submittedName>
        <fullName evidence="2">Transcriptional activator HlyU</fullName>
    </submittedName>
</protein>
<keyword evidence="3" id="KW-1185">Reference proteome</keyword>
<reference evidence="2 3" key="1">
    <citation type="submission" date="2019-10" db="EMBL/GenBank/DDBJ databases">
        <title>Complete genome sequence of Vibrio sp. strain THAF100, isolated from non-filtered water from the water column of tank 6 of a marine aquarium containing stony-coral fragments. Water maintained at 26 degree C.</title>
        <authorList>
            <person name="Ruckert C."/>
            <person name="Franco A."/>
            <person name="Kalinowski J."/>
            <person name="Glaeser S."/>
        </authorList>
    </citation>
    <scope>NUCLEOTIDE SEQUENCE [LARGE SCALE GENOMIC DNA]</scope>
    <source>
        <strain evidence="2 3">THAF100</strain>
        <plasmid evidence="3">pthaf100_a</plasmid>
    </source>
</reference>
<dbReference type="RefSeq" id="WP_152431880.1">
    <property type="nucleotide sequence ID" value="NZ_CBCSDK010000010.1"/>
</dbReference>
<geneLocation type="plasmid" evidence="3">
    <name>pthaf100_a</name>
</geneLocation>
<feature type="region of interest" description="Disordered" evidence="1">
    <location>
        <begin position="1"/>
        <end position="20"/>
    </location>
</feature>
<organism evidence="2 3">
    <name type="scientific">Vibrio aquimaris</name>
    <dbReference type="NCBI Taxonomy" id="2587862"/>
    <lineage>
        <taxon>Bacteria</taxon>
        <taxon>Pseudomonadati</taxon>
        <taxon>Pseudomonadota</taxon>
        <taxon>Gammaproteobacteria</taxon>
        <taxon>Vibrionales</taxon>
        <taxon>Vibrionaceae</taxon>
        <taxon>Vibrio</taxon>
    </lineage>
</organism>
<gene>
    <name evidence="2" type="ORF">FIV01_15510</name>
</gene>
<dbReference type="Pfam" id="PF10115">
    <property type="entry name" value="HlyU"/>
    <property type="match status" value="1"/>
</dbReference>
<proteinExistence type="predicted"/>
<evidence type="ECO:0000313" key="3">
    <source>
        <dbReference type="Proteomes" id="UP000326936"/>
    </source>
</evidence>
<dbReference type="InterPro" id="IPR018772">
    <property type="entry name" value="Transcription_activator_HlyU"/>
</dbReference>
<evidence type="ECO:0000256" key="1">
    <source>
        <dbReference type="SAM" id="MobiDB-lite"/>
    </source>
</evidence>
<name>A0A5P9CNG9_9VIBR</name>
<dbReference type="EMBL" id="CP045351">
    <property type="protein sequence ID" value="QFT27795.1"/>
    <property type="molecule type" value="Genomic_DNA"/>
</dbReference>
<dbReference type="AlphaFoldDB" id="A0A5P9CNG9"/>
<dbReference type="OrthoDB" id="9800971at2"/>
<dbReference type="KEGG" id="vaq:FIV01_15510"/>
<dbReference type="Proteomes" id="UP000326936">
    <property type="component" value="Plasmid pTHAF100_a"/>
</dbReference>
<sequence>MGLFSRLFGSNQKEQSSKDIQPEEYKGFLIYQEAQAEGGQFRIAGRITKNIEGEVREHRFIRSDVLASESDANEFMLAKAKMFIDQTKGDIFT</sequence>